<feature type="region of interest" description="Disordered" evidence="7">
    <location>
        <begin position="438"/>
        <end position="490"/>
    </location>
</feature>
<dbReference type="Proteomes" id="UP000265631">
    <property type="component" value="Unassembled WGS sequence"/>
</dbReference>
<dbReference type="InterPro" id="IPR008948">
    <property type="entry name" value="L-Aspartase-like"/>
</dbReference>
<dbReference type="EC" id="4.3.2.1" evidence="4"/>
<dbReference type="Gene3D" id="1.10.40.30">
    <property type="entry name" value="Fumarase/aspartase (C-terminal domain)"/>
    <property type="match status" value="1"/>
</dbReference>
<reference evidence="10 11" key="1">
    <citation type="journal article" date="2018" name="PLoS Pathog.">
        <title>Evolution of structural diversity of trichothecenes, a family of toxins produced by plant pathogenic and entomopathogenic fungi.</title>
        <authorList>
            <person name="Proctor R.H."/>
            <person name="McCormick S.P."/>
            <person name="Kim H.S."/>
            <person name="Cardoza R.E."/>
            <person name="Stanley A.M."/>
            <person name="Lindo L."/>
            <person name="Kelly A."/>
            <person name="Brown D.W."/>
            <person name="Lee T."/>
            <person name="Vaughan M.M."/>
            <person name="Alexander N.J."/>
            <person name="Busman M."/>
            <person name="Gutierrez S."/>
        </authorList>
    </citation>
    <scope>NUCLEOTIDE SEQUENCE [LARGE SCALE GENOMIC DNA]</scope>
    <source>
        <strain evidence="10 11">NRRL 13405</strain>
    </source>
</reference>
<feature type="domain" description="Fumarate lyase N-terminal" evidence="8">
    <location>
        <begin position="12"/>
        <end position="308"/>
    </location>
</feature>
<protein>
    <recommendedName>
        <fullName evidence="5">Argininosuccinate lyase</fullName>
        <ecNumber evidence="4">4.3.2.1</ecNumber>
    </recommendedName>
    <alternativeName>
        <fullName evidence="6">Arginosuccinase</fullName>
    </alternativeName>
</protein>
<accession>A0A395MB11</accession>
<keyword evidence="10" id="KW-0456">Lyase</keyword>
<evidence type="ECO:0000256" key="6">
    <source>
        <dbReference type="ARBA" id="ARBA00032749"/>
    </source>
</evidence>
<sequence length="532" mass="58782">MASNSSTLLWGGRFTENMNDLMVVFNESLPVDKVLYEADIRGSITFARALQQLNLLTEEELGEVTTGLKAVEKEWADGKFVIHPAVDEDIHTANERRLAELIGPAIAGKLHTGRSRNEQIATDMRLWARDQLDDLSEQLRAALAVCATRAKAEIDVLMPGYTHFQRAQPVRFSHWLLSHATYLMSDLARLGGIRDRTNYCPLGVGALAGNPFGIDRAFLTKDLDFSSPHPNSLAAVADRDFVAEILQWSSLLMVHLSRLSEDLIIYSTAEFGFVRVADSYSTGSSLMPQKKNPDSLELIRGKAGRVMGQASGFLSTLKSLPTSYNKDLQESVEPLLDCVKTVSHCVRISAGVLSTLQIDSEKMKAALTADMLATDVADYLVLKGVPFRQTHHIAGAVVRKAEEKGVSIAELELSDLKQISPQFEADIVDVFDFERSVEKSDDEESPSVEASVLSDNSDHGQKKTDAKQLKAIKGQTAKQDKEPLKQNPDSIIFACRGREAEKRSRLLNQELHGAKYAARKQRAPLWAPDVNH</sequence>
<dbReference type="SUPFAM" id="SSF48557">
    <property type="entry name" value="L-aspartase-like"/>
    <property type="match status" value="1"/>
</dbReference>
<comment type="pathway">
    <text evidence="2">Amino-acid biosynthesis; L-arginine biosynthesis; L-arginine from L-ornithine and carbamoyl phosphate: step 3/3.</text>
</comment>
<comment type="similarity">
    <text evidence="3">Belongs to the lyase 1 family. Argininosuccinate lyase subfamily.</text>
</comment>
<organism evidence="10 11">
    <name type="scientific">Fusarium flagelliforme</name>
    <dbReference type="NCBI Taxonomy" id="2675880"/>
    <lineage>
        <taxon>Eukaryota</taxon>
        <taxon>Fungi</taxon>
        <taxon>Dikarya</taxon>
        <taxon>Ascomycota</taxon>
        <taxon>Pezizomycotina</taxon>
        <taxon>Sordariomycetes</taxon>
        <taxon>Hypocreomycetidae</taxon>
        <taxon>Hypocreales</taxon>
        <taxon>Nectriaceae</taxon>
        <taxon>Fusarium</taxon>
        <taxon>Fusarium incarnatum-equiseti species complex</taxon>
    </lineage>
</organism>
<dbReference type="InterPro" id="IPR024083">
    <property type="entry name" value="Fumarase/histidase_N"/>
</dbReference>
<dbReference type="EMBL" id="PXXK01000430">
    <property type="protein sequence ID" value="RFN44473.1"/>
    <property type="molecule type" value="Genomic_DNA"/>
</dbReference>
<feature type="domain" description="Argininosuccinate lyase C-terminal" evidence="9">
    <location>
        <begin position="371"/>
        <end position="438"/>
    </location>
</feature>
<evidence type="ECO:0000259" key="8">
    <source>
        <dbReference type="Pfam" id="PF00206"/>
    </source>
</evidence>
<dbReference type="PRINTS" id="PR00149">
    <property type="entry name" value="FUMRATELYASE"/>
</dbReference>
<dbReference type="CDD" id="cd01359">
    <property type="entry name" value="Argininosuccinate_lyase"/>
    <property type="match status" value="1"/>
</dbReference>
<dbReference type="InterPro" id="IPR029419">
    <property type="entry name" value="Arg_succ_lyase_C"/>
</dbReference>
<dbReference type="InterPro" id="IPR022761">
    <property type="entry name" value="Fumarate_lyase_N"/>
</dbReference>
<dbReference type="PANTHER" id="PTHR43814:SF1">
    <property type="entry name" value="ARGININOSUCCINATE LYASE"/>
    <property type="match status" value="1"/>
</dbReference>
<dbReference type="Gene3D" id="1.20.200.10">
    <property type="entry name" value="Fumarase/aspartase (Central domain)"/>
    <property type="match status" value="1"/>
</dbReference>
<feature type="compositionally biased region" description="Basic and acidic residues" evidence="7">
    <location>
        <begin position="456"/>
        <end position="468"/>
    </location>
</feature>
<evidence type="ECO:0000256" key="1">
    <source>
        <dbReference type="ARBA" id="ARBA00000985"/>
    </source>
</evidence>
<dbReference type="GO" id="GO:0004056">
    <property type="term" value="F:argininosuccinate lyase activity"/>
    <property type="evidence" value="ECO:0007669"/>
    <property type="project" value="UniProtKB-EC"/>
</dbReference>
<evidence type="ECO:0000256" key="7">
    <source>
        <dbReference type="SAM" id="MobiDB-lite"/>
    </source>
</evidence>
<evidence type="ECO:0000256" key="5">
    <source>
        <dbReference type="ARBA" id="ARBA00019698"/>
    </source>
</evidence>
<evidence type="ECO:0000313" key="10">
    <source>
        <dbReference type="EMBL" id="RFN44473.1"/>
    </source>
</evidence>
<dbReference type="PANTHER" id="PTHR43814">
    <property type="entry name" value="ARGININOSUCCINATE LYASE"/>
    <property type="match status" value="1"/>
</dbReference>
<evidence type="ECO:0000256" key="2">
    <source>
        <dbReference type="ARBA" id="ARBA00004941"/>
    </source>
</evidence>
<dbReference type="PRINTS" id="PR00145">
    <property type="entry name" value="ARGSUCLYASE"/>
</dbReference>
<evidence type="ECO:0000256" key="4">
    <source>
        <dbReference type="ARBA" id="ARBA00012338"/>
    </source>
</evidence>
<dbReference type="PROSITE" id="PS00163">
    <property type="entry name" value="FUMARATE_LYASES"/>
    <property type="match status" value="1"/>
</dbReference>
<dbReference type="HAMAP" id="MF_00006">
    <property type="entry name" value="Arg_succ_lyase"/>
    <property type="match status" value="1"/>
</dbReference>
<dbReference type="FunFam" id="1.10.275.10:FF:000002">
    <property type="entry name" value="Argininosuccinate lyase"/>
    <property type="match status" value="1"/>
</dbReference>
<dbReference type="GO" id="GO:0005829">
    <property type="term" value="C:cytosol"/>
    <property type="evidence" value="ECO:0007669"/>
    <property type="project" value="TreeGrafter"/>
</dbReference>
<evidence type="ECO:0000259" key="9">
    <source>
        <dbReference type="Pfam" id="PF14698"/>
    </source>
</evidence>
<name>A0A395MB11_9HYPO</name>
<dbReference type="Pfam" id="PF00206">
    <property type="entry name" value="Lyase_1"/>
    <property type="match status" value="1"/>
</dbReference>
<comment type="caution">
    <text evidence="10">The sequence shown here is derived from an EMBL/GenBank/DDBJ whole genome shotgun (WGS) entry which is preliminary data.</text>
</comment>
<comment type="catalytic activity">
    <reaction evidence="1">
        <text>2-(N(omega)-L-arginino)succinate = fumarate + L-arginine</text>
        <dbReference type="Rhea" id="RHEA:24020"/>
        <dbReference type="ChEBI" id="CHEBI:29806"/>
        <dbReference type="ChEBI" id="CHEBI:32682"/>
        <dbReference type="ChEBI" id="CHEBI:57472"/>
        <dbReference type="EC" id="4.3.2.1"/>
    </reaction>
</comment>
<dbReference type="STRING" id="2594813.A0A395MB11"/>
<dbReference type="UniPathway" id="UPA00068"/>
<dbReference type="Gene3D" id="1.10.275.10">
    <property type="entry name" value="Fumarase/aspartase (N-terminal domain)"/>
    <property type="match status" value="1"/>
</dbReference>
<dbReference type="NCBIfam" id="TIGR00838">
    <property type="entry name" value="argH"/>
    <property type="match status" value="1"/>
</dbReference>
<evidence type="ECO:0000313" key="11">
    <source>
        <dbReference type="Proteomes" id="UP000265631"/>
    </source>
</evidence>
<dbReference type="InterPro" id="IPR020557">
    <property type="entry name" value="Fumarate_lyase_CS"/>
</dbReference>
<dbReference type="InterPro" id="IPR009049">
    <property type="entry name" value="Argininosuccinate_lyase"/>
</dbReference>
<dbReference type="FunFam" id="1.20.200.10:FF:000002">
    <property type="entry name" value="Argininosuccinate lyase"/>
    <property type="match status" value="1"/>
</dbReference>
<dbReference type="InterPro" id="IPR000362">
    <property type="entry name" value="Fumarate_lyase_fam"/>
</dbReference>
<dbReference type="FunFam" id="1.10.40.30:FF:000001">
    <property type="entry name" value="Argininosuccinate lyase"/>
    <property type="match status" value="1"/>
</dbReference>
<evidence type="ECO:0000256" key="3">
    <source>
        <dbReference type="ARBA" id="ARBA00010755"/>
    </source>
</evidence>
<gene>
    <name evidence="10" type="ORF">FIE12Z_11332</name>
</gene>
<keyword evidence="11" id="KW-1185">Reference proteome</keyword>
<proteinExistence type="inferred from homology"/>
<dbReference type="Pfam" id="PF14698">
    <property type="entry name" value="ASL_C2"/>
    <property type="match status" value="1"/>
</dbReference>
<dbReference type="AlphaFoldDB" id="A0A395MB11"/>
<dbReference type="GO" id="GO:0042450">
    <property type="term" value="P:L-arginine biosynthetic process via ornithine"/>
    <property type="evidence" value="ECO:0007669"/>
    <property type="project" value="InterPro"/>
</dbReference>